<reference evidence="3" key="1">
    <citation type="submission" date="2017-01" db="EMBL/GenBank/DDBJ databases">
        <authorList>
            <person name="Wang Y."/>
            <person name="White M."/>
            <person name="Kvist S."/>
            <person name="Moncalvo J.-M."/>
        </authorList>
    </citation>
    <scope>NUCLEOTIDE SEQUENCE [LARGE SCALE GENOMIC DNA]</scope>
    <source>
        <strain evidence="3">COL-18-3</strain>
    </source>
</reference>
<sequence>MEARVRQLEEILAAKSIEKENIDDLATYISDGNTFDGFYNTEIFPPVSEAISSQLNQSSPAFSVNFSHQTGLLNRRKPLLSEKFKSTLQKKFVDSFLELKAEIDSFYEGNILELQTIKHDNQSVCTSAAGYKNNCVQYVNPKASELSLMSEGFRSTTDMDTDESNSNNNTYSTFGSTLASSGPPVNHCIKCEYYLCSIKSLLIDNDFYREDNEKLKRRLENAIEDHNKLVDIFEDGKKLLIDPGIHSVVMS</sequence>
<dbReference type="OrthoDB" id="5561196at2759"/>
<keyword evidence="3" id="KW-1185">Reference proteome</keyword>
<feature type="coiled-coil region" evidence="1">
    <location>
        <begin position="198"/>
        <end position="232"/>
    </location>
</feature>
<dbReference type="Proteomes" id="UP000188320">
    <property type="component" value="Unassembled WGS sequence"/>
</dbReference>
<dbReference type="AlphaFoldDB" id="A0A1R1PJB8"/>
<protein>
    <submittedName>
        <fullName evidence="2">Uncharacterized protein</fullName>
    </submittedName>
</protein>
<organism evidence="2 3">
    <name type="scientific">Zancudomyces culisetae</name>
    <name type="common">Gut fungus</name>
    <name type="synonym">Smittium culisetae</name>
    <dbReference type="NCBI Taxonomy" id="1213189"/>
    <lineage>
        <taxon>Eukaryota</taxon>
        <taxon>Fungi</taxon>
        <taxon>Fungi incertae sedis</taxon>
        <taxon>Zoopagomycota</taxon>
        <taxon>Kickxellomycotina</taxon>
        <taxon>Harpellomycetes</taxon>
        <taxon>Harpellales</taxon>
        <taxon>Legeriomycetaceae</taxon>
        <taxon>Zancudomyces</taxon>
    </lineage>
</organism>
<dbReference type="EMBL" id="LSSK01001005">
    <property type="protein sequence ID" value="OMH81038.1"/>
    <property type="molecule type" value="Genomic_DNA"/>
</dbReference>
<evidence type="ECO:0000256" key="1">
    <source>
        <dbReference type="SAM" id="Coils"/>
    </source>
</evidence>
<evidence type="ECO:0000313" key="2">
    <source>
        <dbReference type="EMBL" id="OMH81038.1"/>
    </source>
</evidence>
<keyword evidence="1" id="KW-0175">Coiled coil</keyword>
<gene>
    <name evidence="2" type="ORF">AX774_g5513</name>
</gene>
<accession>A0A1R1PJB8</accession>
<proteinExistence type="predicted"/>
<evidence type="ECO:0000313" key="3">
    <source>
        <dbReference type="Proteomes" id="UP000188320"/>
    </source>
</evidence>
<name>A0A1R1PJB8_ZANCU</name>
<comment type="caution">
    <text evidence="2">The sequence shown here is derived from an EMBL/GenBank/DDBJ whole genome shotgun (WGS) entry which is preliminary data.</text>
</comment>